<evidence type="ECO:0000313" key="2">
    <source>
        <dbReference type="EMBL" id="CDW91708.1"/>
    </source>
</evidence>
<evidence type="ECO:0000256" key="1">
    <source>
        <dbReference type="SAM" id="MobiDB-lite"/>
    </source>
</evidence>
<keyword evidence="3" id="KW-1185">Reference proteome</keyword>
<gene>
    <name evidence="2" type="primary">Contig5450.g5823</name>
    <name evidence="2" type="ORF">STYLEM_20867</name>
</gene>
<reference evidence="2 3" key="1">
    <citation type="submission" date="2014-06" db="EMBL/GenBank/DDBJ databases">
        <authorList>
            <person name="Swart Estienne"/>
        </authorList>
    </citation>
    <scope>NUCLEOTIDE SEQUENCE [LARGE SCALE GENOMIC DNA]</scope>
    <source>
        <strain evidence="2 3">130c</strain>
    </source>
</reference>
<protein>
    <submittedName>
        <fullName evidence="2">Uncharacterized protein</fullName>
    </submittedName>
</protein>
<accession>A0A078BDP8</accession>
<feature type="compositionally biased region" description="Polar residues" evidence="1">
    <location>
        <begin position="10"/>
        <end position="27"/>
    </location>
</feature>
<evidence type="ECO:0000313" key="3">
    <source>
        <dbReference type="Proteomes" id="UP000039865"/>
    </source>
</evidence>
<dbReference type="InParanoid" id="A0A078BDP8"/>
<sequence length="83" mass="9230">MASHKPSEFQLISTANRRLHSSAKSSKFSPIAMADQSGINLQICIGGSELRQLAQSLFISSQIRHQASNKQNLDIMDKSMKKR</sequence>
<proteinExistence type="predicted"/>
<feature type="region of interest" description="Disordered" evidence="1">
    <location>
        <begin position="1"/>
        <end position="27"/>
    </location>
</feature>
<dbReference type="Proteomes" id="UP000039865">
    <property type="component" value="Unassembled WGS sequence"/>
</dbReference>
<name>A0A078BDP8_STYLE</name>
<organism evidence="2 3">
    <name type="scientific">Stylonychia lemnae</name>
    <name type="common">Ciliate</name>
    <dbReference type="NCBI Taxonomy" id="5949"/>
    <lineage>
        <taxon>Eukaryota</taxon>
        <taxon>Sar</taxon>
        <taxon>Alveolata</taxon>
        <taxon>Ciliophora</taxon>
        <taxon>Intramacronucleata</taxon>
        <taxon>Spirotrichea</taxon>
        <taxon>Stichotrichia</taxon>
        <taxon>Sporadotrichida</taxon>
        <taxon>Oxytrichidae</taxon>
        <taxon>Stylonychinae</taxon>
        <taxon>Stylonychia</taxon>
    </lineage>
</organism>
<dbReference type="AlphaFoldDB" id="A0A078BDP8"/>
<dbReference type="EMBL" id="CCKQ01019686">
    <property type="protein sequence ID" value="CDW91708.1"/>
    <property type="molecule type" value="Genomic_DNA"/>
</dbReference>